<dbReference type="EMBL" id="JANUHC010000001">
    <property type="protein sequence ID" value="MCS0627874.1"/>
    <property type="molecule type" value="Genomic_DNA"/>
</dbReference>
<dbReference type="InterPro" id="IPR007421">
    <property type="entry name" value="Schlafen_AlbA_2_dom"/>
</dbReference>
<evidence type="ECO:0000313" key="2">
    <source>
        <dbReference type="EMBL" id="MCS0627874.1"/>
    </source>
</evidence>
<dbReference type="Gene3D" id="3.30.950.30">
    <property type="entry name" value="Schlafen, AAA domain"/>
    <property type="match status" value="1"/>
</dbReference>
<organism evidence="2 3">
    <name type="scientific">Telluria mixta</name>
    <dbReference type="NCBI Taxonomy" id="34071"/>
    <lineage>
        <taxon>Bacteria</taxon>
        <taxon>Pseudomonadati</taxon>
        <taxon>Pseudomonadota</taxon>
        <taxon>Betaproteobacteria</taxon>
        <taxon>Burkholderiales</taxon>
        <taxon>Oxalobacteraceae</taxon>
        <taxon>Telluria group</taxon>
        <taxon>Telluria</taxon>
    </lineage>
</organism>
<accession>A0ABT2BTS9</accession>
<evidence type="ECO:0000313" key="3">
    <source>
        <dbReference type="Proteomes" id="UP001165263"/>
    </source>
</evidence>
<dbReference type="Pfam" id="PF13749">
    <property type="entry name" value="HATPase_c_4"/>
    <property type="match status" value="1"/>
</dbReference>
<dbReference type="RefSeq" id="WP_259447135.1">
    <property type="nucleotide sequence ID" value="NZ_CP119520.1"/>
</dbReference>
<comment type="caution">
    <text evidence="2">The sequence shown here is derived from an EMBL/GenBank/DDBJ whole genome shotgun (WGS) entry which is preliminary data.</text>
</comment>
<dbReference type="PANTHER" id="PTHR30595:SF6">
    <property type="entry name" value="SCHLAFEN ALBA-2 DOMAIN-CONTAINING PROTEIN"/>
    <property type="match status" value="1"/>
</dbReference>
<proteinExistence type="predicted"/>
<dbReference type="InterPro" id="IPR038461">
    <property type="entry name" value="Schlafen_AlbA_2_dom_sf"/>
</dbReference>
<dbReference type="Pfam" id="PF04326">
    <property type="entry name" value="SLFN_AlbA_2"/>
    <property type="match status" value="1"/>
</dbReference>
<dbReference type="PANTHER" id="PTHR30595">
    <property type="entry name" value="GLPR-RELATED TRANSCRIPTIONAL REPRESSOR"/>
    <property type="match status" value="1"/>
</dbReference>
<dbReference type="Proteomes" id="UP001165263">
    <property type="component" value="Unassembled WGS sequence"/>
</dbReference>
<dbReference type="InterPro" id="IPR038475">
    <property type="entry name" value="RecG_C_sf"/>
</dbReference>
<keyword evidence="3" id="KW-1185">Reference proteome</keyword>
<dbReference type="Gene3D" id="3.30.565.60">
    <property type="match status" value="1"/>
</dbReference>
<evidence type="ECO:0000259" key="1">
    <source>
        <dbReference type="Pfam" id="PF04326"/>
    </source>
</evidence>
<feature type="domain" description="Schlafen AlbA-2" evidence="1">
    <location>
        <begin position="20"/>
        <end position="139"/>
    </location>
</feature>
<reference evidence="2" key="1">
    <citation type="submission" date="2022-08" db="EMBL/GenBank/DDBJ databases">
        <title>Reclassification of Massilia species as members of the genera Telluria, Duganella, Pseudoduganella, Mokoshia gen. nov. and Zemynaea gen. nov. using orthogonal and non-orthogonal genome-based approaches.</title>
        <authorList>
            <person name="Bowman J.P."/>
        </authorList>
    </citation>
    <scope>NUCLEOTIDE SEQUENCE</scope>
    <source>
        <strain evidence="2">LMG 11547</strain>
    </source>
</reference>
<sequence length="473" mass="53105">METVLKIGDTEALDLCTQQESDFFDRKSVRIKPGQLQNVAVAFANAEGGTVVVGIEDAKTNRSNDPLSQWQGADSIESFNPIIVALADLNPSIDFVHQFLYREGGYKTDYVLRLKIRKSQKVHETSKGEVLLRKGAQSISVTGAKIQELMRAKGVISEEDTVLPSVRAETILEGDPFKKFIANLKITDKDPFNFAVQENLLPEDMHPTVALVLLFAKNPSASMPRQCAVKIVRYDSSEEEIERDALTDDRHTIEGPLHDQIAEAFHTLKEVISRCLCWTMEGLQAPDYPDDALYELLVNSVLHRDYSISDNVLISVYRNRIEFRSPGRLPGYVTVKNIRDARFSRNPKLVRLLAKYPDAPNKDLGEGINTVYERMGQAGFIDPILREDGVNLYVVLKREPKDDPANIVTKFVSKHGAITNRQALDILALEHSEQATALFAKMREQKLLIREDEKQTGVRVRWVKPGPAHASNA</sequence>
<protein>
    <submittedName>
        <fullName evidence="2">DNA binding domain-containing protein</fullName>
    </submittedName>
</protein>
<name>A0ABT2BTS9_9BURK</name>
<gene>
    <name evidence="2" type="ORF">NX786_00740</name>
</gene>